<keyword evidence="2" id="KW-0255">Endonuclease</keyword>
<keyword evidence="2" id="KW-0378">Hydrolase</keyword>
<dbReference type="InterPro" id="IPR011335">
    <property type="entry name" value="Restrct_endonuc-II-like"/>
</dbReference>
<dbReference type="SUPFAM" id="SSF52980">
    <property type="entry name" value="Restriction endonuclease-like"/>
    <property type="match status" value="1"/>
</dbReference>
<dbReference type="GO" id="GO:0004519">
    <property type="term" value="F:endonuclease activity"/>
    <property type="evidence" value="ECO:0007669"/>
    <property type="project" value="UniProtKB-KW"/>
</dbReference>
<dbReference type="Pfam" id="PF05685">
    <property type="entry name" value="Uma2"/>
    <property type="match status" value="1"/>
</dbReference>
<name>A0A9X2ECM9_9NOCA</name>
<dbReference type="PANTHER" id="PTHR35400">
    <property type="entry name" value="SLR1083 PROTEIN"/>
    <property type="match status" value="1"/>
</dbReference>
<dbReference type="AlphaFoldDB" id="A0A9X2ECM9"/>
<keyword evidence="3" id="KW-1185">Reference proteome</keyword>
<evidence type="ECO:0000313" key="2">
    <source>
        <dbReference type="EMBL" id="MCM6777921.1"/>
    </source>
</evidence>
<sequence>MANLLSLAEWDDLPRDSGARVELCEGVPVVMPLPTRRHTRAALRLARQLAGQLPPHLEVLAGFEVCTRGGDRPTVRVPDLVITSTAGPAQRLRPDEVLVAVEITDTDTRRTDTVSKPAEYAAAGIAHYWVVDVAGPSAELVVHRLTDGRRYETAAEISGHFATTIPVPIEIDIDALT</sequence>
<evidence type="ECO:0000313" key="3">
    <source>
        <dbReference type="Proteomes" id="UP001139157"/>
    </source>
</evidence>
<keyword evidence="2" id="KW-0540">Nuclease</keyword>
<evidence type="ECO:0000259" key="1">
    <source>
        <dbReference type="Pfam" id="PF05685"/>
    </source>
</evidence>
<dbReference type="InterPro" id="IPR012296">
    <property type="entry name" value="Nuclease_put_TT1808"/>
</dbReference>
<feature type="domain" description="Putative restriction endonuclease" evidence="1">
    <location>
        <begin position="9"/>
        <end position="153"/>
    </location>
</feature>
<dbReference type="EMBL" id="JAMRXG010000018">
    <property type="protein sequence ID" value="MCM6777921.1"/>
    <property type="molecule type" value="Genomic_DNA"/>
</dbReference>
<organism evidence="2 3">
    <name type="scientific">Nocardia pulmonis</name>
    <dbReference type="NCBI Taxonomy" id="2951408"/>
    <lineage>
        <taxon>Bacteria</taxon>
        <taxon>Bacillati</taxon>
        <taxon>Actinomycetota</taxon>
        <taxon>Actinomycetes</taxon>
        <taxon>Mycobacteriales</taxon>
        <taxon>Nocardiaceae</taxon>
        <taxon>Nocardia</taxon>
    </lineage>
</organism>
<dbReference type="PANTHER" id="PTHR35400:SF3">
    <property type="entry name" value="SLL1072 PROTEIN"/>
    <property type="match status" value="1"/>
</dbReference>
<reference evidence="2" key="1">
    <citation type="submission" date="2022-06" db="EMBL/GenBank/DDBJ databases">
        <title>Novel species in genus nocardia.</title>
        <authorList>
            <person name="Li F."/>
        </authorList>
    </citation>
    <scope>NUCLEOTIDE SEQUENCE</scope>
    <source>
        <strain evidence="2">CDC141</strain>
    </source>
</reference>
<comment type="caution">
    <text evidence="2">The sequence shown here is derived from an EMBL/GenBank/DDBJ whole genome shotgun (WGS) entry which is preliminary data.</text>
</comment>
<dbReference type="CDD" id="cd06260">
    <property type="entry name" value="DUF820-like"/>
    <property type="match status" value="1"/>
</dbReference>
<dbReference type="Gene3D" id="3.90.1570.10">
    <property type="entry name" value="tt1808, chain A"/>
    <property type="match status" value="1"/>
</dbReference>
<protein>
    <submittedName>
        <fullName evidence="2">Uma2 family endonuclease</fullName>
    </submittedName>
</protein>
<accession>A0A9X2ECM9</accession>
<dbReference type="RefSeq" id="WP_251917383.1">
    <property type="nucleotide sequence ID" value="NZ_JAMRXG010000018.1"/>
</dbReference>
<dbReference type="Proteomes" id="UP001139157">
    <property type="component" value="Unassembled WGS sequence"/>
</dbReference>
<proteinExistence type="predicted"/>
<dbReference type="InterPro" id="IPR008538">
    <property type="entry name" value="Uma2"/>
</dbReference>
<gene>
    <name evidence="2" type="ORF">NDR86_30995</name>
</gene>